<evidence type="ECO:0000313" key="15">
    <source>
        <dbReference type="EMBL" id="SLN27502.1"/>
    </source>
</evidence>
<evidence type="ECO:0000256" key="9">
    <source>
        <dbReference type="ARBA" id="ARBA00022840"/>
    </source>
</evidence>
<evidence type="ECO:0000256" key="12">
    <source>
        <dbReference type="ARBA" id="ARBA00047398"/>
    </source>
</evidence>
<evidence type="ECO:0000256" key="8">
    <source>
        <dbReference type="ARBA" id="ARBA00022833"/>
    </source>
</evidence>
<gene>
    <name evidence="13 15" type="primary">cysS</name>
    <name evidence="15" type="ORF">PSM7751_01060</name>
</gene>
<keyword evidence="7 13" id="KW-0547">Nucleotide-binding</keyword>
<dbReference type="CDD" id="cd00672">
    <property type="entry name" value="CysRS_core"/>
    <property type="match status" value="1"/>
</dbReference>
<evidence type="ECO:0000256" key="11">
    <source>
        <dbReference type="ARBA" id="ARBA00023146"/>
    </source>
</evidence>
<feature type="binding site" evidence="13">
    <location>
        <position position="237"/>
    </location>
    <ligand>
        <name>Zn(2+)</name>
        <dbReference type="ChEBI" id="CHEBI:29105"/>
    </ligand>
</feature>
<dbReference type="InterPro" id="IPR014729">
    <property type="entry name" value="Rossmann-like_a/b/a_fold"/>
</dbReference>
<dbReference type="InterPro" id="IPR032678">
    <property type="entry name" value="tRNA-synt_1_cat_dom"/>
</dbReference>
<dbReference type="InterPro" id="IPR024909">
    <property type="entry name" value="Cys-tRNA/MSH_ligase"/>
</dbReference>
<evidence type="ECO:0000259" key="14">
    <source>
        <dbReference type="SMART" id="SM00840"/>
    </source>
</evidence>
<evidence type="ECO:0000256" key="5">
    <source>
        <dbReference type="ARBA" id="ARBA00022598"/>
    </source>
</evidence>
<feature type="binding site" evidence="13">
    <location>
        <position position="273"/>
    </location>
    <ligand>
        <name>ATP</name>
        <dbReference type="ChEBI" id="CHEBI:30616"/>
    </ligand>
</feature>
<evidence type="ECO:0000256" key="2">
    <source>
        <dbReference type="ARBA" id="ARBA00005594"/>
    </source>
</evidence>
<evidence type="ECO:0000256" key="7">
    <source>
        <dbReference type="ARBA" id="ARBA00022741"/>
    </source>
</evidence>
<dbReference type="FunFam" id="3.40.50.620:FF:000068">
    <property type="entry name" value="Cysteine--tRNA ligase"/>
    <property type="match status" value="1"/>
</dbReference>
<keyword evidence="8 13" id="KW-0862">Zinc</keyword>
<dbReference type="HAMAP" id="MF_00041">
    <property type="entry name" value="Cys_tRNA_synth"/>
    <property type="match status" value="1"/>
</dbReference>
<organism evidence="15 16">
    <name type="scientific">Pseudooceanicola marinus</name>
    <dbReference type="NCBI Taxonomy" id="396013"/>
    <lineage>
        <taxon>Bacteria</taxon>
        <taxon>Pseudomonadati</taxon>
        <taxon>Pseudomonadota</taxon>
        <taxon>Alphaproteobacteria</taxon>
        <taxon>Rhodobacterales</taxon>
        <taxon>Paracoccaceae</taxon>
        <taxon>Pseudooceanicola</taxon>
    </lineage>
</organism>
<protein>
    <recommendedName>
        <fullName evidence="13">Cysteine--tRNA ligase</fullName>
        <ecNumber evidence="13">6.1.1.16</ecNumber>
    </recommendedName>
    <alternativeName>
        <fullName evidence="13">Cysteinyl-tRNA synthetase</fullName>
        <shortName evidence="13">CysRS</shortName>
    </alternativeName>
</protein>
<dbReference type="SUPFAM" id="SSF52374">
    <property type="entry name" value="Nucleotidylyl transferase"/>
    <property type="match status" value="1"/>
</dbReference>
<comment type="cofactor">
    <cofactor evidence="13">
        <name>Zn(2+)</name>
        <dbReference type="ChEBI" id="CHEBI:29105"/>
    </cofactor>
    <text evidence="13">Binds 1 zinc ion per subunit.</text>
</comment>
<dbReference type="RefSeq" id="WP_085886960.1">
    <property type="nucleotide sequence ID" value="NZ_FWFN01000002.1"/>
</dbReference>
<feature type="binding site" evidence="13">
    <location>
        <position position="212"/>
    </location>
    <ligand>
        <name>Zn(2+)</name>
        <dbReference type="ChEBI" id="CHEBI:29105"/>
    </ligand>
</feature>
<dbReference type="PANTHER" id="PTHR10890:SF3">
    <property type="entry name" value="CYSTEINE--TRNA LIGASE, CYTOPLASMIC"/>
    <property type="match status" value="1"/>
</dbReference>
<dbReference type="AlphaFoldDB" id="A0A1X6YPJ9"/>
<dbReference type="InterPro" id="IPR015273">
    <property type="entry name" value="Cys-tRNA-synt_Ia_DALR"/>
</dbReference>
<evidence type="ECO:0000256" key="13">
    <source>
        <dbReference type="HAMAP-Rule" id="MF_00041"/>
    </source>
</evidence>
<dbReference type="GO" id="GO:0005524">
    <property type="term" value="F:ATP binding"/>
    <property type="evidence" value="ECO:0007669"/>
    <property type="project" value="UniProtKB-UniRule"/>
</dbReference>
<keyword evidence="9 13" id="KW-0067">ATP-binding</keyword>
<name>A0A1X6YPJ9_9RHOB</name>
<evidence type="ECO:0000256" key="10">
    <source>
        <dbReference type="ARBA" id="ARBA00022917"/>
    </source>
</evidence>
<dbReference type="GO" id="GO:0008270">
    <property type="term" value="F:zinc ion binding"/>
    <property type="evidence" value="ECO:0007669"/>
    <property type="project" value="UniProtKB-UniRule"/>
</dbReference>
<dbReference type="PANTHER" id="PTHR10890">
    <property type="entry name" value="CYSTEINYL-TRNA SYNTHETASE"/>
    <property type="match status" value="1"/>
</dbReference>
<dbReference type="InterPro" id="IPR015803">
    <property type="entry name" value="Cys-tRNA-ligase"/>
</dbReference>
<dbReference type="GO" id="GO:0006423">
    <property type="term" value="P:cysteinyl-tRNA aminoacylation"/>
    <property type="evidence" value="ECO:0007669"/>
    <property type="project" value="UniProtKB-UniRule"/>
</dbReference>
<dbReference type="Pfam" id="PF01406">
    <property type="entry name" value="tRNA-synt_1e"/>
    <property type="match status" value="1"/>
</dbReference>
<evidence type="ECO:0000256" key="6">
    <source>
        <dbReference type="ARBA" id="ARBA00022723"/>
    </source>
</evidence>
<feature type="binding site" evidence="13">
    <location>
        <position position="241"/>
    </location>
    <ligand>
        <name>Zn(2+)</name>
        <dbReference type="ChEBI" id="CHEBI:29105"/>
    </ligand>
</feature>
<dbReference type="EMBL" id="FWFN01000002">
    <property type="protein sequence ID" value="SLN27502.1"/>
    <property type="molecule type" value="Genomic_DNA"/>
</dbReference>
<dbReference type="NCBIfam" id="TIGR00435">
    <property type="entry name" value="cysS"/>
    <property type="match status" value="1"/>
</dbReference>
<dbReference type="Proteomes" id="UP000193963">
    <property type="component" value="Unassembled WGS sequence"/>
</dbReference>
<feature type="short sequence motif" description="'KMSKS' region" evidence="13">
    <location>
        <begin position="270"/>
        <end position="274"/>
    </location>
</feature>
<dbReference type="EC" id="6.1.1.16" evidence="13"/>
<keyword evidence="5 13" id="KW-0436">Ligase</keyword>
<keyword evidence="6 13" id="KW-0479">Metal-binding</keyword>
<evidence type="ECO:0000256" key="4">
    <source>
        <dbReference type="ARBA" id="ARBA00022490"/>
    </source>
</evidence>
<keyword evidence="16" id="KW-1185">Reference proteome</keyword>
<feature type="domain" description="Cysteinyl-tRNA synthetase class Ia DALR" evidence="14">
    <location>
        <begin position="339"/>
        <end position="387"/>
    </location>
</feature>
<comment type="subunit">
    <text evidence="3 13">Monomer.</text>
</comment>
<keyword evidence="10 13" id="KW-0648">Protein biosynthesis</keyword>
<reference evidence="15 16" key="1">
    <citation type="submission" date="2017-03" db="EMBL/GenBank/DDBJ databases">
        <authorList>
            <person name="Afonso C.L."/>
            <person name="Miller P.J."/>
            <person name="Scott M.A."/>
            <person name="Spackman E."/>
            <person name="Goraichik I."/>
            <person name="Dimitrov K.M."/>
            <person name="Suarez D.L."/>
            <person name="Swayne D.E."/>
        </authorList>
    </citation>
    <scope>NUCLEOTIDE SEQUENCE [LARGE SCALE GENOMIC DNA]</scope>
    <source>
        <strain evidence="15 16">CECT 7751</strain>
    </source>
</reference>
<comment type="subcellular location">
    <subcellularLocation>
        <location evidence="1 13">Cytoplasm</location>
    </subcellularLocation>
</comment>
<keyword evidence="11 13" id="KW-0030">Aminoacyl-tRNA synthetase</keyword>
<keyword evidence="4 13" id="KW-0963">Cytoplasm</keyword>
<sequence length="512" mass="56717">MVEIRLHNSKTRKKEVFEPITPEDVRMYVCGPTVYDRAHLGNARPVVVFDTLYRLLRHVYGPEHVTYVRNFTDVDDKINAKAEATGRKIRDITDETIAWYHEDMEALGTLRPTHEPRATEYIDQMIAMIEMLIAQGHAYAAEGHVLFSVDSYKAYGALSGRTVEDMIAGARVEVAPYKRDPMDFVLWKPSDEGTPGWASPWGRGRPGWHIECSAMSYELLGESFDIHGGGIDLQFPHHENEIAQSCCAHPKGKFANYWLHNEMLQVEGKKMSKSLGNFFTVRDLLDQGVPGEVIRMVFLGTHYGKPMDWTEKKRAEAEATLRKWRGLVAGVEAGEVSEAVVNALSDDLNTAGAVAELHKLASAGDAAGLKASAQFLGLLTEELGAWAEAPDLSSIETEMAKFLEARAALQSAARQLIKGTDDEKVRAKALFEKCDLARNDLKAMGINIQDTKDGASWDADPATLMQFSDVPPAGVVVSHTEAEMLVGNPSNSGFVRVAEKVQSWRRTLEAEN</sequence>
<dbReference type="OrthoDB" id="9815130at2"/>
<dbReference type="InterPro" id="IPR009080">
    <property type="entry name" value="tRNAsynth_Ia_anticodon-bd"/>
</dbReference>
<evidence type="ECO:0000313" key="16">
    <source>
        <dbReference type="Proteomes" id="UP000193963"/>
    </source>
</evidence>
<dbReference type="Gene3D" id="1.20.120.1910">
    <property type="entry name" value="Cysteine-tRNA ligase, C-terminal anti-codon recognition domain"/>
    <property type="match status" value="1"/>
</dbReference>
<dbReference type="GO" id="GO:0005829">
    <property type="term" value="C:cytosol"/>
    <property type="evidence" value="ECO:0007669"/>
    <property type="project" value="TreeGrafter"/>
</dbReference>
<evidence type="ECO:0000256" key="1">
    <source>
        <dbReference type="ARBA" id="ARBA00004496"/>
    </source>
</evidence>
<dbReference type="SUPFAM" id="SSF47323">
    <property type="entry name" value="Anticodon-binding domain of a subclass of class I aminoacyl-tRNA synthetases"/>
    <property type="match status" value="1"/>
</dbReference>
<dbReference type="SMART" id="SM00840">
    <property type="entry name" value="DALR_2"/>
    <property type="match status" value="1"/>
</dbReference>
<feature type="short sequence motif" description="'HIGH' region" evidence="13">
    <location>
        <begin position="32"/>
        <end position="42"/>
    </location>
</feature>
<evidence type="ECO:0000256" key="3">
    <source>
        <dbReference type="ARBA" id="ARBA00011245"/>
    </source>
</evidence>
<accession>A0A1X6YPJ9</accession>
<feature type="binding site" evidence="13">
    <location>
        <position position="30"/>
    </location>
    <ligand>
        <name>Zn(2+)</name>
        <dbReference type="ChEBI" id="CHEBI:29105"/>
    </ligand>
</feature>
<comment type="similarity">
    <text evidence="2 13">Belongs to the class-I aminoacyl-tRNA synthetase family.</text>
</comment>
<proteinExistence type="inferred from homology"/>
<dbReference type="GO" id="GO:0004817">
    <property type="term" value="F:cysteine-tRNA ligase activity"/>
    <property type="evidence" value="ECO:0007669"/>
    <property type="project" value="UniProtKB-UniRule"/>
</dbReference>
<dbReference type="Gene3D" id="3.40.50.620">
    <property type="entry name" value="HUPs"/>
    <property type="match status" value="1"/>
</dbReference>
<comment type="catalytic activity">
    <reaction evidence="12 13">
        <text>tRNA(Cys) + L-cysteine + ATP = L-cysteinyl-tRNA(Cys) + AMP + diphosphate</text>
        <dbReference type="Rhea" id="RHEA:17773"/>
        <dbReference type="Rhea" id="RHEA-COMP:9661"/>
        <dbReference type="Rhea" id="RHEA-COMP:9679"/>
        <dbReference type="ChEBI" id="CHEBI:30616"/>
        <dbReference type="ChEBI" id="CHEBI:33019"/>
        <dbReference type="ChEBI" id="CHEBI:35235"/>
        <dbReference type="ChEBI" id="CHEBI:78442"/>
        <dbReference type="ChEBI" id="CHEBI:78517"/>
        <dbReference type="ChEBI" id="CHEBI:456215"/>
        <dbReference type="EC" id="6.1.1.16"/>
    </reaction>
</comment>
<dbReference type="PRINTS" id="PR00983">
    <property type="entry name" value="TRNASYNTHCYS"/>
</dbReference>